<dbReference type="SUPFAM" id="SSF51445">
    <property type="entry name" value="(Trans)glycosidases"/>
    <property type="match status" value="1"/>
</dbReference>
<accession>G2TR15</accession>
<dbReference type="Pfam" id="PF00331">
    <property type="entry name" value="Glyco_hydro_10"/>
    <property type="match status" value="1"/>
</dbReference>
<name>G2TR15_HEYCO</name>
<dbReference type="GO" id="GO:0045493">
    <property type="term" value="P:xylan catabolic process"/>
    <property type="evidence" value="ECO:0007669"/>
    <property type="project" value="UniProtKB-KW"/>
</dbReference>
<evidence type="ECO:0000256" key="5">
    <source>
        <dbReference type="ARBA" id="ARBA00022801"/>
    </source>
</evidence>
<keyword evidence="4" id="KW-0732">Signal</keyword>
<keyword evidence="3" id="KW-0858">Xylan degradation</keyword>
<dbReference type="HOGENOM" id="CLU_020161_6_0_9"/>
<dbReference type="PROSITE" id="PS51760">
    <property type="entry name" value="GH10_2"/>
    <property type="match status" value="1"/>
</dbReference>
<keyword evidence="8 9" id="KW-0624">Polysaccharide degradation</keyword>
<evidence type="ECO:0000256" key="9">
    <source>
        <dbReference type="RuleBase" id="RU361174"/>
    </source>
</evidence>
<keyword evidence="10" id="KW-0472">Membrane</keyword>
<dbReference type="KEGG" id="bag:Bcoa_0873"/>
<comment type="catalytic activity">
    <reaction evidence="1 9">
        <text>Endohydrolysis of (1-&gt;4)-beta-D-xylosidic linkages in xylans.</text>
        <dbReference type="EC" id="3.2.1.8"/>
    </reaction>
</comment>
<evidence type="ECO:0000256" key="4">
    <source>
        <dbReference type="ARBA" id="ARBA00022729"/>
    </source>
</evidence>
<evidence type="ECO:0000256" key="8">
    <source>
        <dbReference type="ARBA" id="ARBA00023326"/>
    </source>
</evidence>
<dbReference type="PRINTS" id="PR00134">
    <property type="entry name" value="GLHYDRLASE10"/>
</dbReference>
<comment type="similarity">
    <text evidence="2 9">Belongs to the glycosyl hydrolase 10 (cellulase F) family.</text>
</comment>
<feature type="domain" description="GH10" evidence="11">
    <location>
        <begin position="36"/>
        <end position="354"/>
    </location>
</feature>
<evidence type="ECO:0000256" key="6">
    <source>
        <dbReference type="ARBA" id="ARBA00023277"/>
    </source>
</evidence>
<dbReference type="Gene3D" id="3.20.20.80">
    <property type="entry name" value="Glycosidases"/>
    <property type="match status" value="1"/>
</dbReference>
<evidence type="ECO:0000313" key="13">
    <source>
        <dbReference type="Proteomes" id="UP000009283"/>
    </source>
</evidence>
<evidence type="ECO:0000256" key="3">
    <source>
        <dbReference type="ARBA" id="ARBA00022651"/>
    </source>
</evidence>
<dbReference type="EMBL" id="CP003056">
    <property type="protein sequence ID" value="AEP00091.1"/>
    <property type="molecule type" value="Genomic_DNA"/>
</dbReference>
<dbReference type="PANTHER" id="PTHR31490:SF88">
    <property type="entry name" value="BETA-XYLANASE"/>
    <property type="match status" value="1"/>
</dbReference>
<dbReference type="eggNOG" id="COG3693">
    <property type="taxonomic scope" value="Bacteria"/>
</dbReference>
<reference evidence="12 13" key="1">
    <citation type="journal article" date="2011" name="Stand. Genomic Sci.">
        <title>Complete Genome Sequence of a thermotolerant sporogenic lactic acid bacterium, Bacillus coagulans strain 36D1.</title>
        <authorList>
            <person name="Rhee M.S."/>
            <person name="Moritz B.E."/>
            <person name="Xie G."/>
            <person name="Glavina Del Rio T."/>
            <person name="Dalin E."/>
            <person name="Tice H."/>
            <person name="Bruce D."/>
            <person name="Goodwin L."/>
            <person name="Chertkov O."/>
            <person name="Brettin T."/>
            <person name="Han C."/>
            <person name="Detter C."/>
            <person name="Pitluck S."/>
            <person name="Land M.L."/>
            <person name="Patel M."/>
            <person name="Ou M."/>
            <person name="Harbrucker R."/>
            <person name="Ingram L.O."/>
            <person name="Shanmugam K.T."/>
        </authorList>
    </citation>
    <scope>NUCLEOTIDE SEQUENCE [LARGE SCALE GENOMIC DNA]</scope>
    <source>
        <strain evidence="12 13">36D1</strain>
    </source>
</reference>
<dbReference type="Proteomes" id="UP000009283">
    <property type="component" value="Chromosome"/>
</dbReference>
<evidence type="ECO:0000259" key="11">
    <source>
        <dbReference type="PROSITE" id="PS51760"/>
    </source>
</evidence>
<keyword evidence="7 9" id="KW-0326">Glycosidase</keyword>
<feature type="transmembrane region" description="Helical" evidence="10">
    <location>
        <begin position="9"/>
        <end position="29"/>
    </location>
</feature>
<keyword evidence="6 9" id="KW-0119">Carbohydrate metabolism</keyword>
<dbReference type="SMART" id="SM00633">
    <property type="entry name" value="Glyco_10"/>
    <property type="match status" value="1"/>
</dbReference>
<protein>
    <recommendedName>
        <fullName evidence="9">Beta-xylanase</fullName>
        <ecNumber evidence="9">3.2.1.8</ecNumber>
    </recommendedName>
</protein>
<keyword evidence="10" id="KW-0812">Transmembrane</keyword>
<dbReference type="AlphaFoldDB" id="G2TR15"/>
<evidence type="ECO:0000313" key="12">
    <source>
        <dbReference type="EMBL" id="AEP00091.1"/>
    </source>
</evidence>
<keyword evidence="5 9" id="KW-0378">Hydrolase</keyword>
<dbReference type="PANTHER" id="PTHR31490">
    <property type="entry name" value="GLYCOSYL HYDROLASE"/>
    <property type="match status" value="1"/>
</dbReference>
<proteinExistence type="inferred from homology"/>
<dbReference type="InterPro" id="IPR017853">
    <property type="entry name" value="GH"/>
</dbReference>
<dbReference type="InterPro" id="IPR044846">
    <property type="entry name" value="GH10"/>
</dbReference>
<dbReference type="GO" id="GO:0031176">
    <property type="term" value="F:endo-1,4-beta-xylanase activity"/>
    <property type="evidence" value="ECO:0007669"/>
    <property type="project" value="UniProtKB-EC"/>
</dbReference>
<evidence type="ECO:0000256" key="7">
    <source>
        <dbReference type="ARBA" id="ARBA00023295"/>
    </source>
</evidence>
<organism evidence="12 13">
    <name type="scientific">Heyndrickxia coagulans 36D1</name>
    <dbReference type="NCBI Taxonomy" id="345219"/>
    <lineage>
        <taxon>Bacteria</taxon>
        <taxon>Bacillati</taxon>
        <taxon>Bacillota</taxon>
        <taxon>Bacilli</taxon>
        <taxon>Bacillales</taxon>
        <taxon>Bacillaceae</taxon>
        <taxon>Heyndrickxia</taxon>
    </lineage>
</organism>
<evidence type="ECO:0000256" key="1">
    <source>
        <dbReference type="ARBA" id="ARBA00000681"/>
    </source>
</evidence>
<dbReference type="InterPro" id="IPR001000">
    <property type="entry name" value="GH10_dom"/>
</dbReference>
<gene>
    <name evidence="12" type="ORF">Bcoa_0873</name>
</gene>
<dbReference type="EC" id="3.2.1.8" evidence="9"/>
<evidence type="ECO:0000256" key="10">
    <source>
        <dbReference type="SAM" id="Phobius"/>
    </source>
</evidence>
<sequence length="358" mass="42127">MKKKIGRKFIFLFLILIFMLVVAILFIRIQVNKQENGKTLPLRDLAKKNNMLLGASVSSVPFYKDNLYRKMIKKEFNIITIENDLKFSSVHPSENQFNFNRSDKIIQFAKKNDIKVRGHTLVWDKHLPNWVTKNNYSNEELKLILRDHIKKVVGHYRGKIYAWDVVNEAFNEDGSLKNNFWLRHIGPEYIEFAYKWAHEADPNALLFYNDYNYAGINIKSTKIYNEVKRLKEKGVPIDGIGFQFHKTTEDKINFRSISENIKRFSESGFRVEFTEVDVKIQNINNNTLNNKIALRKQAKIYSNTLNVCLSNESCNAFVMWGVVDKYSWLPEDNKPLILNKNYQPKPAYFSIYKTLEKN</sequence>
<keyword evidence="10" id="KW-1133">Transmembrane helix</keyword>
<evidence type="ECO:0000256" key="2">
    <source>
        <dbReference type="ARBA" id="ARBA00007495"/>
    </source>
</evidence>